<dbReference type="CDD" id="cd06558">
    <property type="entry name" value="crotonase-like"/>
    <property type="match status" value="1"/>
</dbReference>
<name>A0A6J6TTQ6_9ZZZZ</name>
<gene>
    <name evidence="2" type="ORF">UFOPK2656_03538</name>
    <name evidence="3" type="ORF">UFOPK3099_00623</name>
    <name evidence="4" type="ORF">UFOPK3267_01306</name>
    <name evidence="5" type="ORF">UFOPK3651_03538</name>
    <name evidence="1" type="ORF">UFOPK4189_03569</name>
</gene>
<evidence type="ECO:0000313" key="5">
    <source>
        <dbReference type="EMBL" id="CAB4961371.1"/>
    </source>
</evidence>
<dbReference type="InterPro" id="IPR014748">
    <property type="entry name" value="Enoyl-CoA_hydra_C"/>
</dbReference>
<dbReference type="Gene3D" id="3.90.226.10">
    <property type="entry name" value="2-enoyl-CoA Hydratase, Chain A, domain 1"/>
    <property type="match status" value="1"/>
</dbReference>
<dbReference type="EMBL" id="CAESGF010000052">
    <property type="protein sequence ID" value="CAB4365826.1"/>
    <property type="molecule type" value="Genomic_DNA"/>
</dbReference>
<dbReference type="Gene3D" id="1.10.12.10">
    <property type="entry name" value="Lyase 2-enoyl-coa Hydratase, Chain A, domain 2"/>
    <property type="match status" value="1"/>
</dbReference>
<proteinExistence type="predicted"/>
<dbReference type="EMBL" id="CAFAAV010000032">
    <property type="protein sequence ID" value="CAB4809287.1"/>
    <property type="molecule type" value="Genomic_DNA"/>
</dbReference>
<organism evidence="2">
    <name type="scientific">freshwater metagenome</name>
    <dbReference type="NCBI Taxonomy" id="449393"/>
    <lineage>
        <taxon>unclassified sequences</taxon>
        <taxon>metagenomes</taxon>
        <taxon>ecological metagenomes</taxon>
    </lineage>
</organism>
<accession>A0A6J6TTQ6</accession>
<evidence type="ECO:0000313" key="2">
    <source>
        <dbReference type="EMBL" id="CAB4750960.1"/>
    </source>
</evidence>
<dbReference type="PANTHER" id="PTHR43459">
    <property type="entry name" value="ENOYL-COA HYDRATASE"/>
    <property type="match status" value="1"/>
</dbReference>
<dbReference type="InterPro" id="IPR001753">
    <property type="entry name" value="Enoyl-CoA_hydra/iso"/>
</dbReference>
<dbReference type="AlphaFoldDB" id="A0A6J6TTQ6"/>
<dbReference type="EMBL" id="CAFBMT010000054">
    <property type="protein sequence ID" value="CAB4961371.1"/>
    <property type="molecule type" value="Genomic_DNA"/>
</dbReference>
<dbReference type="Pfam" id="PF00378">
    <property type="entry name" value="ECH_1"/>
    <property type="match status" value="1"/>
</dbReference>
<protein>
    <submittedName>
        <fullName evidence="2">Unannotated protein</fullName>
    </submittedName>
</protein>
<sequence>MSVDLNWFERYEHLVFERQPNRVLLITINRPEVDNAVNARLHTELADVWRDVARDPETNVAVITGAGRSFCAGGEIGTFGANQFPGSADIDESMHGVTELVTEMINCSKPIIAAVNGTAMASGLAVALSADISIAGDDVTLNDGHLRGGMVAGDHAVLLWPLYMSLAQARYYLLTGDSMTGSDAYRLGLVSLSVPTAEVLERGLKIADRIATNAQFAVRWTKRALNAWVRQQAPLFELSTALQMLTLYGDDMGEALTAIAAKRKPQFPSVNRPETTPG</sequence>
<dbReference type="EMBL" id="CAFBIY010000064">
    <property type="protein sequence ID" value="CAB4850789.1"/>
    <property type="molecule type" value="Genomic_DNA"/>
</dbReference>
<dbReference type="SUPFAM" id="SSF52096">
    <property type="entry name" value="ClpP/crotonase"/>
    <property type="match status" value="1"/>
</dbReference>
<evidence type="ECO:0000313" key="1">
    <source>
        <dbReference type="EMBL" id="CAB4365826.1"/>
    </source>
</evidence>
<dbReference type="EMBL" id="CAEZYF010000044">
    <property type="protein sequence ID" value="CAB4750960.1"/>
    <property type="molecule type" value="Genomic_DNA"/>
</dbReference>
<evidence type="ECO:0000313" key="4">
    <source>
        <dbReference type="EMBL" id="CAB4850789.1"/>
    </source>
</evidence>
<dbReference type="PANTHER" id="PTHR43459:SF3">
    <property type="entry name" value="ENOYL-COA HYDRATASE ECHA15 (ENOYL HYDRASE) (UNSATURATED ACYL-COA HYDRATASE) (CROTONASE)-RELATED"/>
    <property type="match status" value="1"/>
</dbReference>
<evidence type="ECO:0000313" key="3">
    <source>
        <dbReference type="EMBL" id="CAB4809287.1"/>
    </source>
</evidence>
<reference evidence="2" key="1">
    <citation type="submission" date="2020-05" db="EMBL/GenBank/DDBJ databases">
        <authorList>
            <person name="Chiriac C."/>
            <person name="Salcher M."/>
            <person name="Ghai R."/>
            <person name="Kavagutti S V."/>
        </authorList>
    </citation>
    <scope>NUCLEOTIDE SEQUENCE</scope>
</reference>
<dbReference type="InterPro" id="IPR029045">
    <property type="entry name" value="ClpP/crotonase-like_dom_sf"/>
</dbReference>